<sequence>MADTRDLRVPPAPVGRLARLVVIALGLVGFVAAPAGAPASATSVTSVTSVTSAAAKAPARGRTADRHRDGHAETTNAAEAAATAAARHTTAAPPHVSHAALPASELQVGPPPAWLDRPARAPSRPSAAFGDAPRGRSPPASTGI</sequence>
<feature type="region of interest" description="Disordered" evidence="1">
    <location>
        <begin position="38"/>
        <end position="144"/>
    </location>
</feature>
<proteinExistence type="predicted"/>
<keyword evidence="3" id="KW-1185">Reference proteome</keyword>
<dbReference type="Proteomes" id="UP000432015">
    <property type="component" value="Unassembled WGS sequence"/>
</dbReference>
<feature type="compositionally biased region" description="Low complexity" evidence="1">
    <location>
        <begin position="73"/>
        <end position="92"/>
    </location>
</feature>
<feature type="compositionally biased region" description="Low complexity" evidence="1">
    <location>
        <begin position="38"/>
        <end position="61"/>
    </location>
</feature>
<name>A0A7K1L7D1_9ACTN</name>
<dbReference type="AlphaFoldDB" id="A0A7K1L7D1"/>
<evidence type="ECO:0000256" key="1">
    <source>
        <dbReference type="SAM" id="MobiDB-lite"/>
    </source>
</evidence>
<organism evidence="2 3">
    <name type="scientific">Actinomadura litoris</name>
    <dbReference type="NCBI Taxonomy" id="2678616"/>
    <lineage>
        <taxon>Bacteria</taxon>
        <taxon>Bacillati</taxon>
        <taxon>Actinomycetota</taxon>
        <taxon>Actinomycetes</taxon>
        <taxon>Streptosporangiales</taxon>
        <taxon>Thermomonosporaceae</taxon>
        <taxon>Actinomadura</taxon>
    </lineage>
</organism>
<accession>A0A7K1L7D1</accession>
<evidence type="ECO:0000313" key="3">
    <source>
        <dbReference type="Proteomes" id="UP000432015"/>
    </source>
</evidence>
<comment type="caution">
    <text evidence="2">The sequence shown here is derived from an EMBL/GenBank/DDBJ whole genome shotgun (WGS) entry which is preliminary data.</text>
</comment>
<feature type="compositionally biased region" description="Basic and acidic residues" evidence="1">
    <location>
        <begin position="62"/>
        <end position="72"/>
    </location>
</feature>
<dbReference type="RefSeq" id="WP_156219309.1">
    <property type="nucleotide sequence ID" value="NZ_WOFH01000010.1"/>
</dbReference>
<reference evidence="2 3" key="1">
    <citation type="submission" date="2019-11" db="EMBL/GenBank/DDBJ databases">
        <authorList>
            <person name="Cao P."/>
        </authorList>
    </citation>
    <scope>NUCLEOTIDE SEQUENCE [LARGE SCALE GENOMIC DNA]</scope>
    <source>
        <strain evidence="2 3">NEAU-AAG5</strain>
    </source>
</reference>
<evidence type="ECO:0000313" key="2">
    <source>
        <dbReference type="EMBL" id="MUN40176.1"/>
    </source>
</evidence>
<gene>
    <name evidence="2" type="ORF">GNZ18_26775</name>
</gene>
<dbReference type="EMBL" id="WOFH01000010">
    <property type="protein sequence ID" value="MUN40176.1"/>
    <property type="molecule type" value="Genomic_DNA"/>
</dbReference>
<protein>
    <submittedName>
        <fullName evidence="2">Uncharacterized protein</fullName>
    </submittedName>
</protein>